<evidence type="ECO:0000313" key="8">
    <source>
        <dbReference type="Proteomes" id="UP000515823"/>
    </source>
</evidence>
<keyword evidence="2 4" id="KW-0819">tRNA processing</keyword>
<evidence type="ECO:0000256" key="1">
    <source>
        <dbReference type="ARBA" id="ARBA00009375"/>
    </source>
</evidence>
<evidence type="ECO:0000256" key="5">
    <source>
        <dbReference type="RuleBase" id="RU003792"/>
    </source>
</evidence>
<dbReference type="FunFam" id="3.30.70.580:FF:000001">
    <property type="entry name" value="tRNA pseudouridine synthase A"/>
    <property type="match status" value="1"/>
</dbReference>
<accession>A0A7G9G291</accession>
<evidence type="ECO:0000313" key="7">
    <source>
        <dbReference type="EMBL" id="QNM04923.1"/>
    </source>
</evidence>
<dbReference type="InterPro" id="IPR020103">
    <property type="entry name" value="PsdUridine_synth_cat_dom_sf"/>
</dbReference>
<dbReference type="InterPro" id="IPR020097">
    <property type="entry name" value="PsdUridine_synth_TruA_a/b_dom"/>
</dbReference>
<dbReference type="Gene3D" id="3.30.70.660">
    <property type="entry name" value="Pseudouridine synthase I, catalytic domain, C-terminal subdomain"/>
    <property type="match status" value="1"/>
</dbReference>
<sequence length="345" mass="39167">MKRIKLTVAYDGTNYCGWQYQPNGVTIEEVLNKALSELTGEDIHVIGASRTDSGVHALGNIAVFDTETKIPSEKICYAVNQRLPEDIAVQSSEEVDAFYHPRKCSSLKTYEYQILNRRFPNPVRRLDSYFVHWPLDVEKMQEAAACLVGEHDFSSFCSSGSQAEDTIRKIYEASVTKDGDRITVRLTGNGFLYNMVRIIVGTLMEVGRGAYPPGHMEEILNARDRRMAGVKAPAMGLTLIDIRPAGKPEPLLRNTNRWIDYSLYQAELEEKKRVYMVIHSCREEERTRMIVRTAKQVFRDGAEELWVREENGHDGEEAAGPYHLRPAASGDLQGWKIIQKTDKSY</sequence>
<dbReference type="CDD" id="cd02570">
    <property type="entry name" value="PseudoU_synth_EcTruA"/>
    <property type="match status" value="1"/>
</dbReference>
<feature type="domain" description="Pseudouridine synthase I TruA alpha/beta" evidence="6">
    <location>
        <begin position="143"/>
        <end position="243"/>
    </location>
</feature>
<proteinExistence type="inferred from homology"/>
<name>A0A7G9G291_9FIRM</name>
<evidence type="ECO:0000256" key="4">
    <source>
        <dbReference type="HAMAP-Rule" id="MF_00171"/>
    </source>
</evidence>
<dbReference type="KEGG" id="qdo:H9Q78_10760"/>
<feature type="active site" description="Nucleophile" evidence="4">
    <location>
        <position position="52"/>
    </location>
</feature>
<dbReference type="EMBL" id="CP060634">
    <property type="protein sequence ID" value="QNM04923.1"/>
    <property type="molecule type" value="Genomic_DNA"/>
</dbReference>
<dbReference type="GO" id="GO:0031119">
    <property type="term" value="P:tRNA pseudouridine synthesis"/>
    <property type="evidence" value="ECO:0007669"/>
    <property type="project" value="UniProtKB-UniRule"/>
</dbReference>
<dbReference type="Gene3D" id="3.30.70.580">
    <property type="entry name" value="Pseudouridine synthase I, catalytic domain, N-terminal subdomain"/>
    <property type="match status" value="1"/>
</dbReference>
<dbReference type="InterPro" id="IPR020095">
    <property type="entry name" value="PsdUridine_synth_TruA_C"/>
</dbReference>
<comment type="catalytic activity">
    <reaction evidence="4 5">
        <text>uridine(38/39/40) in tRNA = pseudouridine(38/39/40) in tRNA</text>
        <dbReference type="Rhea" id="RHEA:22376"/>
        <dbReference type="Rhea" id="RHEA-COMP:10085"/>
        <dbReference type="Rhea" id="RHEA-COMP:10087"/>
        <dbReference type="ChEBI" id="CHEBI:65314"/>
        <dbReference type="ChEBI" id="CHEBI:65315"/>
        <dbReference type="EC" id="5.4.99.12"/>
    </reaction>
</comment>
<keyword evidence="3 4" id="KW-0413">Isomerase</keyword>
<dbReference type="Proteomes" id="UP000515823">
    <property type="component" value="Chromosome"/>
</dbReference>
<dbReference type="RefSeq" id="WP_249301693.1">
    <property type="nucleotide sequence ID" value="NZ_CP060634.1"/>
</dbReference>
<dbReference type="InterPro" id="IPR020094">
    <property type="entry name" value="TruA/RsuA/RluB/E/F_N"/>
</dbReference>
<dbReference type="InterPro" id="IPR001406">
    <property type="entry name" value="PsdUridine_synth_TruA"/>
</dbReference>
<dbReference type="GO" id="GO:0160147">
    <property type="term" value="F:tRNA pseudouridine(38-40) synthase activity"/>
    <property type="evidence" value="ECO:0007669"/>
    <property type="project" value="UniProtKB-EC"/>
</dbReference>
<comment type="subunit">
    <text evidence="4">Homodimer.</text>
</comment>
<evidence type="ECO:0000259" key="6">
    <source>
        <dbReference type="Pfam" id="PF01416"/>
    </source>
</evidence>
<dbReference type="AlphaFoldDB" id="A0A7G9G291"/>
<feature type="binding site" evidence="4">
    <location>
        <position position="110"/>
    </location>
    <ligand>
        <name>substrate</name>
    </ligand>
</feature>
<evidence type="ECO:0000256" key="2">
    <source>
        <dbReference type="ARBA" id="ARBA00022694"/>
    </source>
</evidence>
<dbReference type="Pfam" id="PF01416">
    <property type="entry name" value="PseudoU_synth_1"/>
    <property type="match status" value="2"/>
</dbReference>
<comment type="function">
    <text evidence="4">Formation of pseudouridine at positions 38, 39 and 40 in the anticodon stem and loop of transfer RNAs.</text>
</comment>
<organism evidence="7 8">
    <name type="scientific">Qiania dongpingensis</name>
    <dbReference type="NCBI Taxonomy" id="2763669"/>
    <lineage>
        <taxon>Bacteria</taxon>
        <taxon>Bacillati</taxon>
        <taxon>Bacillota</taxon>
        <taxon>Clostridia</taxon>
        <taxon>Lachnospirales</taxon>
        <taxon>Lachnospiraceae</taxon>
        <taxon>Qiania</taxon>
    </lineage>
</organism>
<dbReference type="PANTHER" id="PTHR11142">
    <property type="entry name" value="PSEUDOURIDYLATE SYNTHASE"/>
    <property type="match status" value="1"/>
</dbReference>
<reference evidence="7 8" key="1">
    <citation type="submission" date="2020-08" db="EMBL/GenBank/DDBJ databases">
        <authorList>
            <person name="Liu C."/>
            <person name="Sun Q."/>
        </authorList>
    </citation>
    <scope>NUCLEOTIDE SEQUENCE [LARGE SCALE GENOMIC DNA]</scope>
    <source>
        <strain evidence="7 8">NSJ-38</strain>
    </source>
</reference>
<protein>
    <recommendedName>
        <fullName evidence="4">tRNA pseudouridine synthase A</fullName>
        <ecNumber evidence="4">5.4.99.12</ecNumber>
    </recommendedName>
    <alternativeName>
        <fullName evidence="4">tRNA pseudouridine(38-40) synthase</fullName>
    </alternativeName>
    <alternativeName>
        <fullName evidence="4">tRNA pseudouridylate synthase I</fullName>
    </alternativeName>
    <alternativeName>
        <fullName evidence="4">tRNA-uridine isomerase I</fullName>
    </alternativeName>
</protein>
<feature type="domain" description="Pseudouridine synthase I TruA alpha/beta" evidence="6">
    <location>
        <begin position="8"/>
        <end position="100"/>
    </location>
</feature>
<dbReference type="HAMAP" id="MF_00171">
    <property type="entry name" value="TruA"/>
    <property type="match status" value="1"/>
</dbReference>
<dbReference type="PANTHER" id="PTHR11142:SF0">
    <property type="entry name" value="TRNA PSEUDOURIDINE SYNTHASE-LIKE 1"/>
    <property type="match status" value="1"/>
</dbReference>
<keyword evidence="8" id="KW-1185">Reference proteome</keyword>
<gene>
    <name evidence="4 7" type="primary">truA</name>
    <name evidence="7" type="ORF">H9Q78_10760</name>
</gene>
<dbReference type="EC" id="5.4.99.12" evidence="4"/>
<dbReference type="NCBIfam" id="TIGR00071">
    <property type="entry name" value="hisT_truA"/>
    <property type="match status" value="1"/>
</dbReference>
<evidence type="ECO:0000256" key="3">
    <source>
        <dbReference type="ARBA" id="ARBA00023235"/>
    </source>
</evidence>
<comment type="caution">
    <text evidence="4">Lacks conserved residue(s) required for the propagation of feature annotation.</text>
</comment>
<dbReference type="GO" id="GO:0003723">
    <property type="term" value="F:RNA binding"/>
    <property type="evidence" value="ECO:0007669"/>
    <property type="project" value="InterPro"/>
</dbReference>
<comment type="similarity">
    <text evidence="1 4 5">Belongs to the tRNA pseudouridine synthase TruA family.</text>
</comment>
<dbReference type="SUPFAM" id="SSF55120">
    <property type="entry name" value="Pseudouridine synthase"/>
    <property type="match status" value="1"/>
</dbReference>